<feature type="domain" description="Beta-lactamase-related" evidence="2">
    <location>
        <begin position="53"/>
        <end position="372"/>
    </location>
</feature>
<dbReference type="Proteomes" id="UP000474175">
    <property type="component" value="Unassembled WGS sequence"/>
</dbReference>
<proteinExistence type="predicted"/>
<dbReference type="Gene3D" id="3.40.710.10">
    <property type="entry name" value="DD-peptidase/beta-lactamase superfamily"/>
    <property type="match status" value="1"/>
</dbReference>
<dbReference type="InterPro" id="IPR050491">
    <property type="entry name" value="AmpC-like"/>
</dbReference>
<dbReference type="AlphaFoldDB" id="A0A6L9LBB4"/>
<dbReference type="RefSeq" id="WP_163953668.1">
    <property type="nucleotide sequence ID" value="NZ_JAAFZH010000013.1"/>
</dbReference>
<evidence type="ECO:0000259" key="2">
    <source>
        <dbReference type="Pfam" id="PF00144"/>
    </source>
</evidence>
<dbReference type="PANTHER" id="PTHR46825">
    <property type="entry name" value="D-ALANYL-D-ALANINE-CARBOXYPEPTIDASE/ENDOPEPTIDASE AMPH"/>
    <property type="match status" value="1"/>
</dbReference>
<sequence length="484" mass="53533">MKAFTLFLLMLVVAKLAVGQPQTLSVEQQIRLVETSLMPPLQLADQPPVLFTLEERMRHYHVPAVSIAFVNNGQFEWAKAYGYLSSDSLKKADTQTLFQAASISKPIAALAALRLVEAGKLDLDTDVNTYLKSWKLKRNRFTEQKPVTLRELLSHTAGLTVHGFRGYAAGEPIPSVMQILNGEKPAHSPPVLSDTLAGSRWRYSGGGYVVLQQLLEDVTGMPFSEIMNQYVLQPIGMTNSSYQQPLPDSLQNNASVGHLGNGKKIAGDWHTYPEMAPAGLWTTPTDLAHYMTEVQQSLTGKANHVLSPKMTRTMLTKHVGEHGLGPEIRNTGDSLAFSHGGGNSGFRSYFYSHIKSGQSVAIMTNGDDGMGLIFEMLRSIAKAYGWSDFKPIVKKIINLSQEKLAVLAGEYALPSRKDRVLQIVAKNKSLWVKQVWNGFEYTLYPESTLNFFVKEYGDQFTFETSASGAVTGVTHETTTWVKIK</sequence>
<name>A0A6L9LBB4_9BACT</name>
<reference evidence="3 4" key="1">
    <citation type="submission" date="2020-02" db="EMBL/GenBank/DDBJ databases">
        <title>Draft genome sequence of two Spirosoma agri KCTC 52727 and Spirosoma terrae KCTC 52035.</title>
        <authorList>
            <person name="Rojas J."/>
            <person name="Ambika Manirajan B."/>
            <person name="Suarez C."/>
            <person name="Ratering S."/>
            <person name="Schnell S."/>
        </authorList>
    </citation>
    <scope>NUCLEOTIDE SEQUENCE [LARGE SCALE GENOMIC DNA]</scope>
    <source>
        <strain evidence="3 4">KCTC 52035</strain>
    </source>
</reference>
<evidence type="ECO:0000256" key="1">
    <source>
        <dbReference type="SAM" id="SignalP"/>
    </source>
</evidence>
<comment type="caution">
    <text evidence="3">The sequence shown here is derived from an EMBL/GenBank/DDBJ whole genome shotgun (WGS) entry which is preliminary data.</text>
</comment>
<evidence type="ECO:0000313" key="4">
    <source>
        <dbReference type="Proteomes" id="UP000474175"/>
    </source>
</evidence>
<keyword evidence="1" id="KW-0732">Signal</keyword>
<dbReference type="Pfam" id="PF00144">
    <property type="entry name" value="Beta-lactamase"/>
    <property type="match status" value="1"/>
</dbReference>
<dbReference type="InterPro" id="IPR012338">
    <property type="entry name" value="Beta-lactam/transpept-like"/>
</dbReference>
<dbReference type="PANTHER" id="PTHR46825:SF12">
    <property type="entry name" value="PENICILLIN-BINDING PROTEIN 4"/>
    <property type="match status" value="1"/>
</dbReference>
<gene>
    <name evidence="3" type="ORF">GK108_23275</name>
</gene>
<organism evidence="3 4">
    <name type="scientific">Spirosoma terrae</name>
    <dbReference type="NCBI Taxonomy" id="1968276"/>
    <lineage>
        <taxon>Bacteria</taxon>
        <taxon>Pseudomonadati</taxon>
        <taxon>Bacteroidota</taxon>
        <taxon>Cytophagia</taxon>
        <taxon>Cytophagales</taxon>
        <taxon>Cytophagaceae</taxon>
        <taxon>Spirosoma</taxon>
    </lineage>
</organism>
<dbReference type="EMBL" id="JAAFZH010000013">
    <property type="protein sequence ID" value="NDU97826.1"/>
    <property type="molecule type" value="Genomic_DNA"/>
</dbReference>
<evidence type="ECO:0000313" key="3">
    <source>
        <dbReference type="EMBL" id="NDU97826.1"/>
    </source>
</evidence>
<dbReference type="InterPro" id="IPR001466">
    <property type="entry name" value="Beta-lactam-related"/>
</dbReference>
<keyword evidence="4" id="KW-1185">Reference proteome</keyword>
<protein>
    <submittedName>
        <fullName evidence="3">Beta-lactamase family protein</fullName>
    </submittedName>
</protein>
<feature type="signal peptide" evidence="1">
    <location>
        <begin position="1"/>
        <end position="17"/>
    </location>
</feature>
<accession>A0A6L9LBB4</accession>
<feature type="chain" id="PRO_5026807117" evidence="1">
    <location>
        <begin position="18"/>
        <end position="484"/>
    </location>
</feature>
<dbReference type="SUPFAM" id="SSF56601">
    <property type="entry name" value="beta-lactamase/transpeptidase-like"/>
    <property type="match status" value="1"/>
</dbReference>